<accession>A0A5Q4Z2J5</accession>
<organism evidence="1 2">
    <name type="scientific">Paraburkholderia dioscoreae</name>
    <dbReference type="NCBI Taxonomy" id="2604047"/>
    <lineage>
        <taxon>Bacteria</taxon>
        <taxon>Pseudomonadati</taxon>
        <taxon>Pseudomonadota</taxon>
        <taxon>Betaproteobacteria</taxon>
        <taxon>Burkholderiales</taxon>
        <taxon>Burkholderiaceae</taxon>
        <taxon>Paraburkholderia</taxon>
    </lineage>
</organism>
<reference evidence="1 2" key="1">
    <citation type="submission" date="2019-08" db="EMBL/GenBank/DDBJ databases">
        <authorList>
            <person name="Herpell B J."/>
        </authorList>
    </citation>
    <scope>NUCLEOTIDE SEQUENCE [LARGE SCALE GENOMIC DNA]</scope>
    <source>
        <strain evidence="2">Msb3</strain>
    </source>
</reference>
<evidence type="ECO:0000313" key="2">
    <source>
        <dbReference type="Proteomes" id="UP000325811"/>
    </source>
</evidence>
<dbReference type="KEGG" id="pdio:PDMSB3_3816"/>
<keyword evidence="2" id="KW-1185">Reference proteome</keyword>
<dbReference type="EMBL" id="LR699553">
    <property type="protein sequence ID" value="VVD30272.1"/>
    <property type="molecule type" value="Genomic_DNA"/>
</dbReference>
<gene>
    <name evidence="1" type="ORF">PDMSB3_3816</name>
</gene>
<sequence>MKPLQQRIQMPADAGEAATFRSSPDYLHLDSRCWANFSLNKLIFLSKVVKVPPVALSRPIGSFGPPGER</sequence>
<dbReference type="Proteomes" id="UP000325811">
    <property type="component" value="Chromosome I"/>
</dbReference>
<name>A0A5Q4Z2J5_9BURK</name>
<evidence type="ECO:0000313" key="1">
    <source>
        <dbReference type="EMBL" id="VVD30272.1"/>
    </source>
</evidence>
<proteinExistence type="predicted"/>
<dbReference type="AlphaFoldDB" id="A0A5Q4Z2J5"/>
<protein>
    <submittedName>
        <fullName evidence="1">Uncharacterized protein</fullName>
    </submittedName>
</protein>